<protein>
    <recommendedName>
        <fullName evidence="3">YviE</fullName>
    </recommendedName>
</protein>
<dbReference type="InterPro" id="IPR045527">
    <property type="entry name" value="DUF6470"/>
</dbReference>
<accession>A0ABT9V7J6</accession>
<reference evidence="1 2" key="1">
    <citation type="submission" date="2023-07" db="EMBL/GenBank/DDBJ databases">
        <title>Genomic Encyclopedia of Type Strains, Phase IV (KMG-IV): sequencing the most valuable type-strain genomes for metagenomic binning, comparative biology and taxonomic classification.</title>
        <authorList>
            <person name="Goeker M."/>
        </authorList>
    </citation>
    <scope>NUCLEOTIDE SEQUENCE [LARGE SCALE GENOMIC DNA]</scope>
    <source>
        <strain evidence="1 2">DSM 23948</strain>
    </source>
</reference>
<comment type="caution">
    <text evidence="1">The sequence shown here is derived from an EMBL/GenBank/DDBJ whole genome shotgun (WGS) entry which is preliminary data.</text>
</comment>
<dbReference type="RefSeq" id="WP_307151410.1">
    <property type="nucleotide sequence ID" value="NZ_JAUSTU010000017.1"/>
</dbReference>
<gene>
    <name evidence="1" type="ORF">J2S07_003245</name>
</gene>
<organism evidence="1 2">
    <name type="scientific">Anoxybacillus andreesenii</name>
    <dbReference type="NCBI Taxonomy" id="1325932"/>
    <lineage>
        <taxon>Bacteria</taxon>
        <taxon>Bacillati</taxon>
        <taxon>Bacillota</taxon>
        <taxon>Bacilli</taxon>
        <taxon>Bacillales</taxon>
        <taxon>Anoxybacillaceae</taxon>
        <taxon>Anoxybacillus</taxon>
    </lineage>
</organism>
<name>A0ABT9V7J6_9BACL</name>
<evidence type="ECO:0000313" key="2">
    <source>
        <dbReference type="Proteomes" id="UP001231362"/>
    </source>
</evidence>
<evidence type="ECO:0000313" key="1">
    <source>
        <dbReference type="EMBL" id="MDQ0156920.1"/>
    </source>
</evidence>
<evidence type="ECO:0008006" key="3">
    <source>
        <dbReference type="Google" id="ProtNLM"/>
    </source>
</evidence>
<dbReference type="Pfam" id="PF20074">
    <property type="entry name" value="DUF6470"/>
    <property type="match status" value="1"/>
</dbReference>
<proteinExistence type="predicted"/>
<dbReference type="Proteomes" id="UP001231362">
    <property type="component" value="Unassembled WGS sequence"/>
</dbReference>
<keyword evidence="2" id="KW-1185">Reference proteome</keyword>
<dbReference type="EMBL" id="JAUSTU010000017">
    <property type="protein sequence ID" value="MDQ0156920.1"/>
    <property type="molecule type" value="Genomic_DNA"/>
</dbReference>
<sequence length="193" mass="21956">MQLPRLELHNTYAQLDVQKKNASIEIKQPKAELNYNQPQPSMEIQKSASKLEIDQTEAFADANLKHPFRNIKEWAEKAKQKILQSLAEKANEGDRLMKIEDRSESVIPEIARQKSGTPPKQFNIGFMPSSTDKVKFSYQPSEIKIIMNTEPIKLNAKTHGPTIKYHPGDFNIYLKQKASLKIQAVGATLDQKI</sequence>